<organism evidence="1 2">
    <name type="scientific">Carya illinoinensis</name>
    <name type="common">Pecan</name>
    <dbReference type="NCBI Taxonomy" id="32201"/>
    <lineage>
        <taxon>Eukaryota</taxon>
        <taxon>Viridiplantae</taxon>
        <taxon>Streptophyta</taxon>
        <taxon>Embryophyta</taxon>
        <taxon>Tracheophyta</taxon>
        <taxon>Spermatophyta</taxon>
        <taxon>Magnoliopsida</taxon>
        <taxon>eudicotyledons</taxon>
        <taxon>Gunneridae</taxon>
        <taxon>Pentapetalae</taxon>
        <taxon>rosids</taxon>
        <taxon>fabids</taxon>
        <taxon>Fagales</taxon>
        <taxon>Juglandaceae</taxon>
        <taxon>Carya</taxon>
    </lineage>
</organism>
<evidence type="ECO:0000313" key="1">
    <source>
        <dbReference type="EMBL" id="KAG6656724.1"/>
    </source>
</evidence>
<reference evidence="1" key="1">
    <citation type="submission" date="2020-12" db="EMBL/GenBank/DDBJ databases">
        <title>WGS assembly of Carya illinoinensis cv. Pawnee.</title>
        <authorList>
            <person name="Platts A."/>
            <person name="Shu S."/>
            <person name="Wright S."/>
            <person name="Barry K."/>
            <person name="Edger P."/>
            <person name="Pires J.C."/>
            <person name="Schmutz J."/>
        </authorList>
    </citation>
    <scope>NUCLEOTIDE SEQUENCE</scope>
    <source>
        <tissue evidence="1">Leaf</tissue>
    </source>
</reference>
<protein>
    <submittedName>
        <fullName evidence="1">Uncharacterized protein</fullName>
    </submittedName>
</protein>
<name>A0A8T1QRH5_CARIL</name>
<evidence type="ECO:0000313" key="2">
    <source>
        <dbReference type="Proteomes" id="UP000811609"/>
    </source>
</evidence>
<accession>A0A8T1QRH5</accession>
<keyword evidence="2" id="KW-1185">Reference proteome</keyword>
<proteinExistence type="predicted"/>
<gene>
    <name evidence="1" type="ORF">CIPAW_04G041900</name>
</gene>
<sequence>MVSTSNKVSYLILWKHFWVNLKGTFCTRTGVVLAGGRRSRSRRWCRN</sequence>
<dbReference type="Proteomes" id="UP000811609">
    <property type="component" value="Chromosome 4"/>
</dbReference>
<dbReference type="AlphaFoldDB" id="A0A8T1QRH5"/>
<dbReference type="EMBL" id="CM031812">
    <property type="protein sequence ID" value="KAG6656724.1"/>
    <property type="molecule type" value="Genomic_DNA"/>
</dbReference>
<comment type="caution">
    <text evidence="1">The sequence shown here is derived from an EMBL/GenBank/DDBJ whole genome shotgun (WGS) entry which is preliminary data.</text>
</comment>